<dbReference type="SUPFAM" id="SSF48173">
    <property type="entry name" value="Cryptochrome/photolyase FAD-binding domain"/>
    <property type="match status" value="1"/>
</dbReference>
<sequence length="444" mass="52970">MDYLERVRQVKKSSKRGDYLLYWMQGAFRVEYNHSLEFAKYLAIDKNLPLKVLVVVDFSYKDANYRHFKFFIDGLLELADRFKDLKITFHVKIGPFTEIVPQYLRKADSLITDKAYLKWLKDVRNEIYKNNDVNIYEVDTNLVVPVQAASTKIEYGAYTIRPKIHKLKEKFLNDFVIFDYQGGSFEIENDLNGLSIDEKLKSVHYLKPVDFKGGESEADKLLRDFLNEKYYFFAEKRGDPALDFESNLSFYLHFGFISPIKILKEALKIDTNPENYETLFEQLVVRRELAHNFTYYCDDIYDLFSFLPDWAINTLIEHKNDMRNYRYTLEDFESVKTHDKFWNAAQYELIHKGKIHNYMRMYWGKKVIEWTESFEDAYKVLVYLNDKYALDGRDPNGYAGIAWCFGMHDRAFQERKIFGKVRYMSENGLKQKFDMNRYLSRVIS</sequence>
<dbReference type="PROSITE" id="PS51645">
    <property type="entry name" value="PHR_CRY_ALPHA_BETA"/>
    <property type="match status" value="1"/>
</dbReference>
<dbReference type="Pfam" id="PF00875">
    <property type="entry name" value="DNA_photolyase"/>
    <property type="match status" value="1"/>
</dbReference>
<dbReference type="EC" id="4.1.99.3" evidence="4"/>
<evidence type="ECO:0000256" key="13">
    <source>
        <dbReference type="ARBA" id="ARBA00033999"/>
    </source>
</evidence>
<evidence type="ECO:0000256" key="10">
    <source>
        <dbReference type="ARBA" id="ARBA00023204"/>
    </source>
</evidence>
<dbReference type="Gene3D" id="3.40.50.620">
    <property type="entry name" value="HUPs"/>
    <property type="match status" value="1"/>
</dbReference>
<dbReference type="InterPro" id="IPR036155">
    <property type="entry name" value="Crypto/Photolyase_N_sf"/>
</dbReference>
<evidence type="ECO:0000256" key="1">
    <source>
        <dbReference type="ARBA" id="ARBA00001932"/>
    </source>
</evidence>
<evidence type="ECO:0000256" key="3">
    <source>
        <dbReference type="ARBA" id="ARBA00006409"/>
    </source>
</evidence>
<feature type="domain" description="Photolyase/cryptochrome alpha/beta" evidence="14">
    <location>
        <begin position="18"/>
        <end position="146"/>
    </location>
</feature>
<proteinExistence type="inferred from homology"/>
<dbReference type="EMBL" id="PNIN01000019">
    <property type="protein sequence ID" value="PMP72718.1"/>
    <property type="molecule type" value="Genomic_DNA"/>
</dbReference>
<dbReference type="InterPro" id="IPR006050">
    <property type="entry name" value="DNA_photolyase_N"/>
</dbReference>
<dbReference type="GO" id="GO:0003904">
    <property type="term" value="F:deoxyribodipyrimidine photo-lyase activity"/>
    <property type="evidence" value="ECO:0007669"/>
    <property type="project" value="UniProtKB-EC"/>
</dbReference>
<dbReference type="GO" id="GO:0000719">
    <property type="term" value="P:photoreactive repair"/>
    <property type="evidence" value="ECO:0007669"/>
    <property type="project" value="TreeGrafter"/>
</dbReference>
<evidence type="ECO:0000313" key="16">
    <source>
        <dbReference type="Proteomes" id="UP000242881"/>
    </source>
</evidence>
<dbReference type="InterPro" id="IPR052219">
    <property type="entry name" value="Photolyase_Class-2"/>
</dbReference>
<dbReference type="AlphaFoldDB" id="A0A2J6WQQ3"/>
<keyword evidence="10" id="KW-0234">DNA repair</keyword>
<protein>
    <recommendedName>
        <fullName evidence="5">Deoxyribodipyrimidine photo-lyase</fullName>
        <ecNumber evidence="4">4.1.99.3</ecNumber>
    </recommendedName>
    <alternativeName>
        <fullName evidence="12">DNA photolyase</fullName>
    </alternativeName>
</protein>
<keyword evidence="7" id="KW-0227">DNA damage</keyword>
<dbReference type="PANTHER" id="PTHR10211">
    <property type="entry name" value="DEOXYRIBODIPYRIMIDINE PHOTOLYASE"/>
    <property type="match status" value="1"/>
</dbReference>
<comment type="cofactor">
    <cofactor evidence="1">
        <name>(6R)-5,10-methylene-5,6,7,8-tetrahydrofolate</name>
        <dbReference type="ChEBI" id="CHEBI:15636"/>
    </cofactor>
</comment>
<accession>A0A2J6WQQ3</accession>
<evidence type="ECO:0000256" key="5">
    <source>
        <dbReference type="ARBA" id="ARBA00014046"/>
    </source>
</evidence>
<keyword evidence="8" id="KW-0274">FAD</keyword>
<dbReference type="InterPro" id="IPR036134">
    <property type="entry name" value="Crypto/Photolyase_FAD-like_sf"/>
</dbReference>
<comment type="cofactor">
    <cofactor evidence="2">
        <name>FAD</name>
        <dbReference type="ChEBI" id="CHEBI:57692"/>
    </cofactor>
</comment>
<dbReference type="InterPro" id="IPR014729">
    <property type="entry name" value="Rossmann-like_a/b/a_fold"/>
</dbReference>
<dbReference type="SUPFAM" id="SSF52425">
    <property type="entry name" value="Cryptochrome/photolyase, N-terminal domain"/>
    <property type="match status" value="1"/>
</dbReference>
<evidence type="ECO:0000313" key="15">
    <source>
        <dbReference type="EMBL" id="PMP72718.1"/>
    </source>
</evidence>
<keyword evidence="9" id="KW-0238">DNA-binding</keyword>
<evidence type="ECO:0000256" key="9">
    <source>
        <dbReference type="ARBA" id="ARBA00023125"/>
    </source>
</evidence>
<dbReference type="PANTHER" id="PTHR10211:SF0">
    <property type="entry name" value="DEOXYRIBODIPYRIMIDINE PHOTO-LYASE"/>
    <property type="match status" value="1"/>
</dbReference>
<dbReference type="Gene3D" id="1.25.40.80">
    <property type="match status" value="1"/>
</dbReference>
<comment type="similarity">
    <text evidence="3">Belongs to the DNA photolyase class-2 family.</text>
</comment>
<evidence type="ECO:0000256" key="2">
    <source>
        <dbReference type="ARBA" id="ARBA00001974"/>
    </source>
</evidence>
<evidence type="ECO:0000259" key="14">
    <source>
        <dbReference type="PROSITE" id="PS51645"/>
    </source>
</evidence>
<comment type="caution">
    <text evidence="15">The sequence shown here is derived from an EMBL/GenBank/DDBJ whole genome shotgun (WGS) entry which is preliminary data.</text>
</comment>
<name>A0A2J6WQQ3_9BACT</name>
<dbReference type="Proteomes" id="UP000242881">
    <property type="component" value="Unassembled WGS sequence"/>
</dbReference>
<evidence type="ECO:0000256" key="6">
    <source>
        <dbReference type="ARBA" id="ARBA00022630"/>
    </source>
</evidence>
<dbReference type="GO" id="GO:0003677">
    <property type="term" value="F:DNA binding"/>
    <property type="evidence" value="ECO:0007669"/>
    <property type="project" value="UniProtKB-KW"/>
</dbReference>
<evidence type="ECO:0000256" key="7">
    <source>
        <dbReference type="ARBA" id="ARBA00022763"/>
    </source>
</evidence>
<evidence type="ECO:0000256" key="8">
    <source>
        <dbReference type="ARBA" id="ARBA00022827"/>
    </source>
</evidence>
<dbReference type="Gene3D" id="1.10.579.10">
    <property type="entry name" value="DNA Cyclobutane Dipyrimidine Photolyase, subunit A, domain 3"/>
    <property type="match status" value="1"/>
</dbReference>
<dbReference type="FunFam" id="1.10.579.10:FF:000002">
    <property type="entry name" value="Deoxyribodipyrimidine photolyase"/>
    <property type="match status" value="1"/>
</dbReference>
<reference evidence="15 16" key="1">
    <citation type="submission" date="2018-01" db="EMBL/GenBank/DDBJ databases">
        <title>Metagenomic assembled genomes from two thermal pools in the Uzon Caldera, Kamchatka, Russia.</title>
        <authorList>
            <person name="Wilkins L."/>
            <person name="Ettinger C."/>
        </authorList>
    </citation>
    <scope>NUCLEOTIDE SEQUENCE [LARGE SCALE GENOMIC DNA]</scope>
    <source>
        <strain evidence="15">ZAV-05</strain>
    </source>
</reference>
<comment type="catalytic activity">
    <reaction evidence="13">
        <text>cyclobutadipyrimidine (in DNA) = 2 pyrimidine residues (in DNA).</text>
        <dbReference type="EC" id="4.1.99.3"/>
    </reaction>
</comment>
<evidence type="ECO:0000256" key="12">
    <source>
        <dbReference type="ARBA" id="ARBA00031671"/>
    </source>
</evidence>
<organism evidence="15 16">
    <name type="scientific">Calditerrivibrio nitroreducens</name>
    <dbReference type="NCBI Taxonomy" id="477976"/>
    <lineage>
        <taxon>Bacteria</taxon>
        <taxon>Pseudomonadati</taxon>
        <taxon>Deferribacterota</taxon>
        <taxon>Deferribacteres</taxon>
        <taxon>Deferribacterales</taxon>
        <taxon>Calditerrivibrionaceae</taxon>
    </lineage>
</organism>
<keyword evidence="6" id="KW-0285">Flavoprotein</keyword>
<keyword evidence="11 15" id="KW-0456">Lyase</keyword>
<gene>
    <name evidence="15" type="ORF">C0187_01230</name>
</gene>
<evidence type="ECO:0000256" key="11">
    <source>
        <dbReference type="ARBA" id="ARBA00023239"/>
    </source>
</evidence>
<evidence type="ECO:0000256" key="4">
    <source>
        <dbReference type="ARBA" id="ARBA00013149"/>
    </source>
</evidence>